<dbReference type="Gene3D" id="3.40.50.300">
    <property type="entry name" value="P-loop containing nucleotide triphosphate hydrolases"/>
    <property type="match status" value="2"/>
</dbReference>
<dbReference type="PROSITE" id="PS00211">
    <property type="entry name" value="ABC_TRANSPORTER_1"/>
    <property type="match status" value="2"/>
</dbReference>
<keyword evidence="6" id="KW-1185">Reference proteome</keyword>
<name>A0ABW9QZ63_9ACTN</name>
<evidence type="ECO:0000259" key="4">
    <source>
        <dbReference type="PROSITE" id="PS50893"/>
    </source>
</evidence>
<feature type="domain" description="ABC transporter" evidence="4">
    <location>
        <begin position="2"/>
        <end position="254"/>
    </location>
</feature>
<proteinExistence type="predicted"/>
<feature type="domain" description="ABC transporter" evidence="4">
    <location>
        <begin position="325"/>
        <end position="527"/>
    </location>
</feature>
<reference evidence="5 6" key="1">
    <citation type="submission" date="2019-11" db="EMBL/GenBank/DDBJ databases">
        <title>Acidiferrimicrobium australis gen. nov., sp. nov., an acidophilic and obligately heterotrophic, member of the Actinobacteria that catalyses dissimilatory oxido- reduction of iron isolated from metal-rich acidic water in Chile.</title>
        <authorList>
            <person name="Gonzalez D."/>
            <person name="Huber K."/>
            <person name="Hedrich S."/>
            <person name="Rojas-Villalobos C."/>
            <person name="Quatrini R."/>
            <person name="Dinamarca M.A."/>
            <person name="Schwarz A."/>
            <person name="Canales C."/>
            <person name="Nancucheo I."/>
        </authorList>
    </citation>
    <scope>NUCLEOTIDE SEQUENCE [LARGE SCALE GENOMIC DNA]</scope>
    <source>
        <strain evidence="5 6">USS-CCA1</strain>
    </source>
</reference>
<keyword evidence="1" id="KW-0677">Repeat</keyword>
<organism evidence="5 6">
    <name type="scientific">Acidiferrimicrobium australe</name>
    <dbReference type="NCBI Taxonomy" id="2664430"/>
    <lineage>
        <taxon>Bacteria</taxon>
        <taxon>Bacillati</taxon>
        <taxon>Actinomycetota</taxon>
        <taxon>Acidimicrobiia</taxon>
        <taxon>Acidimicrobiales</taxon>
        <taxon>Acidimicrobiaceae</taxon>
        <taxon>Acidiferrimicrobium</taxon>
    </lineage>
</organism>
<keyword evidence="2" id="KW-0547">Nucleotide-binding</keyword>
<dbReference type="Pfam" id="PF00005">
    <property type="entry name" value="ABC_tran"/>
    <property type="match status" value="2"/>
</dbReference>
<dbReference type="InterPro" id="IPR027417">
    <property type="entry name" value="P-loop_NTPase"/>
</dbReference>
<dbReference type="InterPro" id="IPR003439">
    <property type="entry name" value="ABC_transporter-like_ATP-bd"/>
</dbReference>
<dbReference type="SUPFAM" id="SSF52540">
    <property type="entry name" value="P-loop containing nucleoside triphosphate hydrolases"/>
    <property type="match status" value="2"/>
</dbReference>
<dbReference type="InterPro" id="IPR032781">
    <property type="entry name" value="ABC_tran_Xtn"/>
</dbReference>
<sequence>MLAVRNLSVEVGGRLTLEEAAFSVRAGDKVGLVGRNGAGKTSLLKVLGGVDPPAAGVVDVQGRLGFLTQDPRHLAEIDAATAVAHVLSGRGLDELAERMEKLRLALEEDPSERAVVRYGRAEERFADAGGYAAEAEVRTLLAGLGLDPSRADLPVGVLSGGERRRVELARILFGGSDVLLLDEPTNHLDIDAKNWLMGFLASYRGALLVVSHDLELLDAAITRVLHLDEGTIVEYKGTYSQYREARARDEVRLSRLAERQQAEIKRLADLAESMRHQTAKRARVAKSLDKRVDRLQSAAIDAPKSRERRYRVRFPEPPHTGRLVLEADGLSQSYGGPPVFDDVSFSVERGERLLVMGLNGAGKTSLLRILTGASAPAAGSFHLGRGVSPGYYAQEHEGIRAGVSVLDHLRELSAEPVSELRGLLGMFGLVGEVAFQDASTLSGGEKTKLALAQLVAGRHNLLLLDEPTNNLDPPSREAIGRALSAWPGAMILVSHDVGFVAELAPARVLLLPDGTLDTWSDDLLELVAMA</sequence>
<evidence type="ECO:0000313" key="5">
    <source>
        <dbReference type="EMBL" id="MST34910.1"/>
    </source>
</evidence>
<dbReference type="InterPro" id="IPR003593">
    <property type="entry name" value="AAA+_ATPase"/>
</dbReference>
<dbReference type="PANTHER" id="PTHR19211">
    <property type="entry name" value="ATP-BINDING TRANSPORT PROTEIN-RELATED"/>
    <property type="match status" value="1"/>
</dbReference>
<evidence type="ECO:0000256" key="2">
    <source>
        <dbReference type="ARBA" id="ARBA00022741"/>
    </source>
</evidence>
<dbReference type="SMART" id="SM00382">
    <property type="entry name" value="AAA"/>
    <property type="match status" value="2"/>
</dbReference>
<protein>
    <submittedName>
        <fullName evidence="5">ATP-binding cassette domain-containing protein</fullName>
    </submittedName>
</protein>
<gene>
    <name evidence="5" type="ORF">GHK86_19555</name>
</gene>
<dbReference type="Proteomes" id="UP000437736">
    <property type="component" value="Unassembled WGS sequence"/>
</dbReference>
<dbReference type="InterPro" id="IPR017871">
    <property type="entry name" value="ABC_transporter-like_CS"/>
</dbReference>
<dbReference type="PANTHER" id="PTHR19211:SF14">
    <property type="entry name" value="ATP-BINDING CASSETTE SUB-FAMILY F MEMBER 1"/>
    <property type="match status" value="1"/>
</dbReference>
<evidence type="ECO:0000256" key="1">
    <source>
        <dbReference type="ARBA" id="ARBA00022737"/>
    </source>
</evidence>
<dbReference type="InterPro" id="IPR050611">
    <property type="entry name" value="ABCF"/>
</dbReference>
<comment type="caution">
    <text evidence="5">The sequence shown here is derived from an EMBL/GenBank/DDBJ whole genome shotgun (WGS) entry which is preliminary data.</text>
</comment>
<dbReference type="PROSITE" id="PS50893">
    <property type="entry name" value="ABC_TRANSPORTER_2"/>
    <property type="match status" value="2"/>
</dbReference>
<dbReference type="Pfam" id="PF12848">
    <property type="entry name" value="ABC_tran_Xtn"/>
    <property type="match status" value="1"/>
</dbReference>
<accession>A0ABW9QZ63</accession>
<dbReference type="EMBL" id="WJHE01001295">
    <property type="protein sequence ID" value="MST34910.1"/>
    <property type="molecule type" value="Genomic_DNA"/>
</dbReference>
<evidence type="ECO:0000256" key="3">
    <source>
        <dbReference type="ARBA" id="ARBA00022840"/>
    </source>
</evidence>
<evidence type="ECO:0000313" key="6">
    <source>
        <dbReference type="Proteomes" id="UP000437736"/>
    </source>
</evidence>
<dbReference type="CDD" id="cd03221">
    <property type="entry name" value="ABCF_EF-3"/>
    <property type="match status" value="2"/>
</dbReference>
<dbReference type="GO" id="GO:0005524">
    <property type="term" value="F:ATP binding"/>
    <property type="evidence" value="ECO:0007669"/>
    <property type="project" value="UniProtKB-KW"/>
</dbReference>
<keyword evidence="3 5" id="KW-0067">ATP-binding</keyword>